<gene>
    <name evidence="5" type="ORF">Pmar_PMAR020247</name>
</gene>
<dbReference type="CDD" id="cd00024">
    <property type="entry name" value="CD_CSD"/>
    <property type="match status" value="1"/>
</dbReference>
<evidence type="ECO:0000256" key="1">
    <source>
        <dbReference type="ARBA" id="ARBA00004123"/>
    </source>
</evidence>
<feature type="region of interest" description="Disordered" evidence="3">
    <location>
        <begin position="425"/>
        <end position="450"/>
    </location>
</feature>
<dbReference type="GeneID" id="9051804"/>
<dbReference type="InterPro" id="IPR016197">
    <property type="entry name" value="Chromo-like_dom_sf"/>
</dbReference>
<dbReference type="SMART" id="SM00298">
    <property type="entry name" value="CHROMO"/>
    <property type="match status" value="1"/>
</dbReference>
<organism evidence="6">
    <name type="scientific">Perkinsus marinus (strain ATCC 50983 / TXsc)</name>
    <dbReference type="NCBI Taxonomy" id="423536"/>
    <lineage>
        <taxon>Eukaryota</taxon>
        <taxon>Sar</taxon>
        <taxon>Alveolata</taxon>
        <taxon>Perkinsozoa</taxon>
        <taxon>Perkinsea</taxon>
        <taxon>Perkinsida</taxon>
        <taxon>Perkinsidae</taxon>
        <taxon>Perkinsus</taxon>
    </lineage>
</organism>
<dbReference type="Proteomes" id="UP000007800">
    <property type="component" value="Unassembled WGS sequence"/>
</dbReference>
<dbReference type="InParanoid" id="C5LTZ1"/>
<dbReference type="InterPro" id="IPR023779">
    <property type="entry name" value="Chromodomain_CS"/>
</dbReference>
<dbReference type="Gene3D" id="2.40.50.40">
    <property type="match status" value="1"/>
</dbReference>
<dbReference type="InterPro" id="IPR051219">
    <property type="entry name" value="Heterochromatin_chromo-domain"/>
</dbReference>
<feature type="region of interest" description="Disordered" evidence="3">
    <location>
        <begin position="379"/>
        <end position="408"/>
    </location>
</feature>
<proteinExistence type="predicted"/>
<feature type="compositionally biased region" description="Basic and acidic residues" evidence="3">
    <location>
        <begin position="381"/>
        <end position="390"/>
    </location>
</feature>
<dbReference type="PANTHER" id="PTHR22812">
    <property type="entry name" value="CHROMOBOX PROTEIN"/>
    <property type="match status" value="1"/>
</dbReference>
<reference evidence="5 6" key="1">
    <citation type="submission" date="2008-07" db="EMBL/GenBank/DDBJ databases">
        <authorList>
            <person name="El-Sayed N."/>
            <person name="Caler E."/>
            <person name="Inman J."/>
            <person name="Amedeo P."/>
            <person name="Hass B."/>
            <person name="Wortman J."/>
        </authorList>
    </citation>
    <scope>NUCLEOTIDE SEQUENCE [LARGE SCALE GENOMIC DNA]</scope>
    <source>
        <strain evidence="6">ATCC 50983 / TXsc</strain>
    </source>
</reference>
<dbReference type="EMBL" id="GG685423">
    <property type="protein sequence ID" value="EEQ99789.1"/>
    <property type="molecule type" value="Genomic_DNA"/>
</dbReference>
<dbReference type="AlphaFoldDB" id="C5LTZ1"/>
<comment type="subcellular location">
    <subcellularLocation>
        <location evidence="1">Nucleus</location>
    </subcellularLocation>
</comment>
<feature type="domain" description="Chromo" evidence="4">
    <location>
        <begin position="571"/>
        <end position="618"/>
    </location>
</feature>
<dbReference type="SUPFAM" id="SSF54160">
    <property type="entry name" value="Chromo domain-like"/>
    <property type="match status" value="1"/>
</dbReference>
<evidence type="ECO:0000259" key="4">
    <source>
        <dbReference type="PROSITE" id="PS50013"/>
    </source>
</evidence>
<name>C5LTZ1_PERM5</name>
<dbReference type="InterPro" id="IPR000953">
    <property type="entry name" value="Chromo/chromo_shadow_dom"/>
</dbReference>
<dbReference type="PROSITE" id="PS00598">
    <property type="entry name" value="CHROMO_1"/>
    <property type="match status" value="1"/>
</dbReference>
<dbReference type="Pfam" id="PF00385">
    <property type="entry name" value="Chromo"/>
    <property type="match status" value="1"/>
</dbReference>
<feature type="region of interest" description="Disordered" evidence="3">
    <location>
        <begin position="477"/>
        <end position="535"/>
    </location>
</feature>
<feature type="region of interest" description="Disordered" evidence="3">
    <location>
        <begin position="312"/>
        <end position="356"/>
    </location>
</feature>
<evidence type="ECO:0000256" key="3">
    <source>
        <dbReference type="SAM" id="MobiDB-lite"/>
    </source>
</evidence>
<feature type="compositionally biased region" description="Basic residues" evidence="3">
    <location>
        <begin position="479"/>
        <end position="493"/>
    </location>
</feature>
<dbReference type="InterPro" id="IPR023780">
    <property type="entry name" value="Chromo_domain"/>
</dbReference>
<dbReference type="PROSITE" id="PS50013">
    <property type="entry name" value="CHROMO_2"/>
    <property type="match status" value="1"/>
</dbReference>
<dbReference type="OrthoDB" id="5427495at2759"/>
<accession>C5LTZ1</accession>
<evidence type="ECO:0000256" key="2">
    <source>
        <dbReference type="ARBA" id="ARBA00023242"/>
    </source>
</evidence>
<dbReference type="GO" id="GO:0005634">
    <property type="term" value="C:nucleus"/>
    <property type="evidence" value="ECO:0007669"/>
    <property type="project" value="UniProtKB-SubCell"/>
</dbReference>
<dbReference type="RefSeq" id="XP_002767072.1">
    <property type="nucleotide sequence ID" value="XM_002767026.1"/>
</dbReference>
<evidence type="ECO:0000313" key="5">
    <source>
        <dbReference type="EMBL" id="EEQ99789.1"/>
    </source>
</evidence>
<keyword evidence="6" id="KW-1185">Reference proteome</keyword>
<feature type="region of interest" description="Disordered" evidence="3">
    <location>
        <begin position="42"/>
        <end position="71"/>
    </location>
</feature>
<protein>
    <recommendedName>
        <fullName evidence="4">Chromo domain-containing protein</fullName>
    </recommendedName>
</protein>
<keyword evidence="2" id="KW-0539">Nucleus</keyword>
<sequence length="642" mass="69644">MNRALQYVFRPAQPPAHLSAKQTVNAALIDRLRAEMRVKAAFTPAASQPSRSTPVQPPPPPERQESSTPSGWLPTVRIAGALCAHQGCFNNDLAWNDTVPEAVFHAGNTQPMYAARSRRGNSSMATFGLCATHYREIKLALSMFQRSNLPTEYLVSTLRALDQARGVRETARREDVMRNSSVEAAEVVPKIDVEVVGSDDEDDGSDVFEAIVVTDAPTNDPTVASIRAEAPQDQRAEVPVAADTVRDDPARVPVAADTVRDDPARVPVAADTVRDDHVGVPVAAEDEHARAPGVADTTPNERARVLVMADTTKDEHARVPGVAEASQDERATLPVEATASPGESSITPVTPDDHPKEPVIERVEADDYQVGSFSIGVHAVDGTKDGRDEASVSTTAGPSSGHAVEESTVGNTLCGHEQLVQAAAVSSTVDEKSRDTTSGEASKLAIPEDGEKLEDSILEELHGKRRLSSTSVLECTPAVKRKRKERRRPATKRKATDELKISVAEEETGEKLGTKEPSITTGRGKRNKANDEARSVRDRDMIQNSNASCSIAEDAAEEIASEADEEEEEVFAVEKLLKWKLDNRGRRKFLVKWEGYPLSEASWEPETNLNSSIEIDELKAAVLAKPPSIGRRSHAKKISRRF</sequence>
<feature type="compositionally biased region" description="Acidic residues" evidence="3">
    <location>
        <begin position="554"/>
        <end position="563"/>
    </location>
</feature>
<evidence type="ECO:0000313" key="6">
    <source>
        <dbReference type="Proteomes" id="UP000007800"/>
    </source>
</evidence>
<feature type="region of interest" description="Disordered" evidence="3">
    <location>
        <begin position="544"/>
        <end position="563"/>
    </location>
</feature>